<keyword evidence="1" id="KW-0472">Membrane</keyword>
<protein>
    <submittedName>
        <fullName evidence="2">Putative transmembrane protein</fullName>
    </submittedName>
</protein>
<feature type="transmembrane region" description="Helical" evidence="1">
    <location>
        <begin position="36"/>
        <end position="57"/>
    </location>
</feature>
<dbReference type="Pfam" id="PF14316">
    <property type="entry name" value="DUF4381"/>
    <property type="match status" value="1"/>
</dbReference>
<dbReference type="AlphaFoldDB" id="A3IME8"/>
<dbReference type="InterPro" id="IPR025489">
    <property type="entry name" value="DUF4381"/>
</dbReference>
<dbReference type="eggNOG" id="COG2304">
    <property type="taxonomic scope" value="Bacteria"/>
</dbReference>
<keyword evidence="1" id="KW-1133">Transmembrane helix</keyword>
<proteinExistence type="predicted"/>
<organism evidence="2 3">
    <name type="scientific">Crocosphaera chwakensis CCY0110</name>
    <dbReference type="NCBI Taxonomy" id="391612"/>
    <lineage>
        <taxon>Bacteria</taxon>
        <taxon>Bacillati</taxon>
        <taxon>Cyanobacteriota</taxon>
        <taxon>Cyanophyceae</taxon>
        <taxon>Oscillatoriophycideae</taxon>
        <taxon>Chroococcales</taxon>
        <taxon>Aphanothecaceae</taxon>
        <taxon>Crocosphaera</taxon>
        <taxon>Crocosphaera chwakensis</taxon>
    </lineage>
</organism>
<accession>A3IME8</accession>
<evidence type="ECO:0000313" key="2">
    <source>
        <dbReference type="EMBL" id="EAZ92317.1"/>
    </source>
</evidence>
<sequence>MKATETLKDPNFGSYMLNGFREISLPEPPRYFPQTIGWTILAKIIFILVIIWVIKFYQYWQKNRYRRAALKRLRQLEKALQTPETKVNALKELPILLKQTALAVYPRQQVASLTGQAWLTFLESTYSGNLLTPEQGKILTQLAYQSNQMISQLSSETVIDLFDFARHWLAKHQETST</sequence>
<dbReference type="Proteomes" id="UP000003781">
    <property type="component" value="Unassembled WGS sequence"/>
</dbReference>
<dbReference type="EMBL" id="AAXW01000007">
    <property type="protein sequence ID" value="EAZ92317.1"/>
    <property type="molecule type" value="Genomic_DNA"/>
</dbReference>
<evidence type="ECO:0000256" key="1">
    <source>
        <dbReference type="SAM" id="Phobius"/>
    </source>
</evidence>
<comment type="caution">
    <text evidence="2">The sequence shown here is derived from an EMBL/GenBank/DDBJ whole genome shotgun (WGS) entry which is preliminary data.</text>
</comment>
<reference evidence="2 3" key="1">
    <citation type="submission" date="2007-03" db="EMBL/GenBank/DDBJ databases">
        <authorList>
            <person name="Stal L."/>
            <person name="Ferriera S."/>
            <person name="Johnson J."/>
            <person name="Kravitz S."/>
            <person name="Beeson K."/>
            <person name="Sutton G."/>
            <person name="Rogers Y.-H."/>
            <person name="Friedman R."/>
            <person name="Frazier M."/>
            <person name="Venter J.C."/>
        </authorList>
    </citation>
    <scope>NUCLEOTIDE SEQUENCE [LARGE SCALE GENOMIC DNA]</scope>
    <source>
        <strain evidence="2 3">CCY0110</strain>
    </source>
</reference>
<dbReference type="OrthoDB" id="283083at2"/>
<gene>
    <name evidence="2" type="ORF">CY0110_28199</name>
</gene>
<keyword evidence="1 2" id="KW-0812">Transmembrane</keyword>
<keyword evidence="3" id="KW-1185">Reference proteome</keyword>
<name>A3IME8_9CHRO</name>
<evidence type="ECO:0000313" key="3">
    <source>
        <dbReference type="Proteomes" id="UP000003781"/>
    </source>
</evidence>
<dbReference type="RefSeq" id="WP_008274530.1">
    <property type="nucleotide sequence ID" value="NZ_AAXW01000007.1"/>
</dbReference>